<evidence type="ECO:0000256" key="6">
    <source>
        <dbReference type="ARBA" id="ARBA00023277"/>
    </source>
</evidence>
<organism evidence="10 11">
    <name type="scientific">Aquipuribacter hungaricus</name>
    <dbReference type="NCBI Taxonomy" id="545624"/>
    <lineage>
        <taxon>Bacteria</taxon>
        <taxon>Bacillati</taxon>
        <taxon>Actinomycetota</taxon>
        <taxon>Actinomycetes</taxon>
        <taxon>Micrococcales</taxon>
        <taxon>Intrasporangiaceae</taxon>
        <taxon>Aquipuribacter</taxon>
    </lineage>
</organism>
<keyword evidence="6" id="KW-0119">Carbohydrate metabolism</keyword>
<sequence length="492" mass="53288">MTAVEARPVVPVAPAAEPADDGLRFPPGFVWGAATAAYQIEGAHDEDGRTPSVWDTFSRTPGKVFEGHTGDVADDHYHRYVEDVALMRRLGLGSYRFSIAWPRITPQVTPDALGPVNAAGLAFYDRLVDELLAAGITPAATLYHWDLPQALEDGGGWTDRRTAERFGEYAGVVAQHLGDRLSTVITLNEPWCSAYLGYGSGVHAPGRTEPASALAAVHHLNLAHGLGTLAVREHAPDLPVAITLNLAWVRPEDPSSAADVDAARRVDGLQNRVFLDPVLHGRYPADVLEDTAGVTDWSFVHDGDLATVHQPLDALGLNYYSPTVVRAWDGVGERAEADGHGSSAHSPWVGSADRLEFPEQPGPLTAMGWPVDADGLRELLLRLHEEAPGIPLHVTENGAAYPDVMTADGAVHDDDRIGYVDGHLRAVHRAIEDGADVRGYYLWSLLDNFEWGYGFSKRFGIVHVDYETQERTPKDSAHWYAGVIGRNGLPGA</sequence>
<dbReference type="PANTHER" id="PTHR10353">
    <property type="entry name" value="GLYCOSYL HYDROLASE"/>
    <property type="match status" value="1"/>
</dbReference>
<dbReference type="InterPro" id="IPR033132">
    <property type="entry name" value="GH_1_N_CS"/>
</dbReference>
<keyword evidence="8" id="KW-0624">Polysaccharide degradation</keyword>
<comment type="catalytic activity">
    <reaction evidence="1 9">
        <text>Hydrolysis of terminal, non-reducing beta-D-glucosyl residues with release of beta-D-glucose.</text>
        <dbReference type="EC" id="3.2.1.21"/>
    </reaction>
</comment>
<evidence type="ECO:0000256" key="5">
    <source>
        <dbReference type="ARBA" id="ARBA00023001"/>
    </source>
</evidence>
<dbReference type="SUPFAM" id="SSF51445">
    <property type="entry name" value="(Trans)glycosidases"/>
    <property type="match status" value="1"/>
</dbReference>
<evidence type="ECO:0000256" key="8">
    <source>
        <dbReference type="ARBA" id="ARBA00023326"/>
    </source>
</evidence>
<evidence type="ECO:0000256" key="1">
    <source>
        <dbReference type="ARBA" id="ARBA00000448"/>
    </source>
</evidence>
<comment type="caution">
    <text evidence="10">The sequence shown here is derived from an EMBL/GenBank/DDBJ whole genome shotgun (WGS) entry which is preliminary data.</text>
</comment>
<dbReference type="NCBIfam" id="TIGR03356">
    <property type="entry name" value="BGL"/>
    <property type="match status" value="1"/>
</dbReference>
<dbReference type="GO" id="GO:0008422">
    <property type="term" value="F:beta-glucosidase activity"/>
    <property type="evidence" value="ECO:0007669"/>
    <property type="project" value="UniProtKB-EC"/>
</dbReference>
<evidence type="ECO:0000256" key="2">
    <source>
        <dbReference type="ARBA" id="ARBA00010838"/>
    </source>
</evidence>
<dbReference type="PROSITE" id="PS00653">
    <property type="entry name" value="GLYCOSYL_HYDROL_F1_2"/>
    <property type="match status" value="1"/>
</dbReference>
<keyword evidence="4 9" id="KW-0378">Hydrolase</keyword>
<dbReference type="RefSeq" id="WP_340287907.1">
    <property type="nucleotide sequence ID" value="NZ_JBBEOI010000001.1"/>
</dbReference>
<evidence type="ECO:0000256" key="9">
    <source>
        <dbReference type="RuleBase" id="RU361175"/>
    </source>
</evidence>
<dbReference type="EC" id="3.2.1.21" evidence="3 9"/>
<protein>
    <recommendedName>
        <fullName evidence="3 9">Beta-glucosidase</fullName>
        <ecNumber evidence="3 9">3.2.1.21</ecNumber>
    </recommendedName>
</protein>
<evidence type="ECO:0000256" key="3">
    <source>
        <dbReference type="ARBA" id="ARBA00012744"/>
    </source>
</evidence>
<dbReference type="InterPro" id="IPR017736">
    <property type="entry name" value="Glyco_hydro_1_beta-glucosidase"/>
</dbReference>
<reference evidence="11" key="1">
    <citation type="journal article" date="2019" name="Int. J. Syst. Evol. Microbiol.">
        <title>The Global Catalogue of Microorganisms (GCM) 10K type strain sequencing project: providing services to taxonomists for standard genome sequencing and annotation.</title>
        <authorList>
            <consortium name="The Broad Institute Genomics Platform"/>
            <consortium name="The Broad Institute Genome Sequencing Center for Infectious Disease"/>
            <person name="Wu L."/>
            <person name="Ma J."/>
        </authorList>
    </citation>
    <scope>NUCLEOTIDE SEQUENCE [LARGE SCALE GENOMIC DNA]</scope>
    <source>
        <strain evidence="11">NCAIM B.02333</strain>
    </source>
</reference>
<accession>A0ABV7WHQ4</accession>
<dbReference type="EMBL" id="JBHRWW010000006">
    <property type="protein sequence ID" value="MFC3688808.1"/>
    <property type="molecule type" value="Genomic_DNA"/>
</dbReference>
<dbReference type="InterPro" id="IPR001360">
    <property type="entry name" value="Glyco_hydro_1"/>
</dbReference>
<dbReference type="Proteomes" id="UP001595685">
    <property type="component" value="Unassembled WGS sequence"/>
</dbReference>
<name>A0ABV7WHQ4_9MICO</name>
<evidence type="ECO:0000313" key="11">
    <source>
        <dbReference type="Proteomes" id="UP001595685"/>
    </source>
</evidence>
<dbReference type="InterPro" id="IPR017853">
    <property type="entry name" value="GH"/>
</dbReference>
<comment type="similarity">
    <text evidence="2 9">Belongs to the glycosyl hydrolase 1 family.</text>
</comment>
<evidence type="ECO:0000256" key="7">
    <source>
        <dbReference type="ARBA" id="ARBA00023295"/>
    </source>
</evidence>
<proteinExistence type="inferred from homology"/>
<dbReference type="PANTHER" id="PTHR10353:SF36">
    <property type="entry name" value="LP05116P"/>
    <property type="match status" value="1"/>
</dbReference>
<keyword evidence="11" id="KW-1185">Reference proteome</keyword>
<keyword evidence="7 9" id="KW-0326">Glycosidase</keyword>
<evidence type="ECO:0000256" key="4">
    <source>
        <dbReference type="ARBA" id="ARBA00022801"/>
    </source>
</evidence>
<dbReference type="Pfam" id="PF00232">
    <property type="entry name" value="Glyco_hydro_1"/>
    <property type="match status" value="1"/>
</dbReference>
<keyword evidence="5" id="KW-0136">Cellulose degradation</keyword>
<gene>
    <name evidence="10" type="ORF">ACFOLH_10690</name>
</gene>
<dbReference type="PRINTS" id="PR00131">
    <property type="entry name" value="GLHYDRLASE1"/>
</dbReference>
<dbReference type="Gene3D" id="3.20.20.80">
    <property type="entry name" value="Glycosidases"/>
    <property type="match status" value="1"/>
</dbReference>
<evidence type="ECO:0000313" key="10">
    <source>
        <dbReference type="EMBL" id="MFC3688808.1"/>
    </source>
</evidence>